<keyword evidence="5 9" id="KW-0418">Kinase</keyword>
<name>A0A1T5PA35_9BACT</name>
<dbReference type="EMBL" id="FUZZ01000005">
    <property type="protein sequence ID" value="SKD09605.1"/>
    <property type="molecule type" value="Genomic_DNA"/>
</dbReference>
<dbReference type="InterPro" id="IPR005467">
    <property type="entry name" value="His_kinase_dom"/>
</dbReference>
<dbReference type="Pfam" id="PF02518">
    <property type="entry name" value="HATPase_c"/>
    <property type="match status" value="1"/>
</dbReference>
<dbReference type="SMART" id="SM00387">
    <property type="entry name" value="HATPase_c"/>
    <property type="match status" value="1"/>
</dbReference>
<proteinExistence type="predicted"/>
<dbReference type="PRINTS" id="PR00344">
    <property type="entry name" value="BCTRLSENSOR"/>
</dbReference>
<evidence type="ECO:0000256" key="6">
    <source>
        <dbReference type="ARBA" id="ARBA00023012"/>
    </source>
</evidence>
<feature type="transmembrane region" description="Helical" evidence="7">
    <location>
        <begin position="221"/>
        <end position="243"/>
    </location>
</feature>
<dbReference type="PROSITE" id="PS50109">
    <property type="entry name" value="HIS_KIN"/>
    <property type="match status" value="1"/>
</dbReference>
<dbReference type="Gene3D" id="1.10.287.130">
    <property type="match status" value="1"/>
</dbReference>
<dbReference type="CDD" id="cd00075">
    <property type="entry name" value="HATPase"/>
    <property type="match status" value="1"/>
</dbReference>
<dbReference type="InterPro" id="IPR004358">
    <property type="entry name" value="Sig_transdc_His_kin-like_C"/>
</dbReference>
<dbReference type="AlphaFoldDB" id="A0A1T5PA35"/>
<dbReference type="InterPro" id="IPR036890">
    <property type="entry name" value="HATPase_C_sf"/>
</dbReference>
<dbReference type="CDD" id="cd00082">
    <property type="entry name" value="HisKA"/>
    <property type="match status" value="1"/>
</dbReference>
<evidence type="ECO:0000313" key="10">
    <source>
        <dbReference type="Proteomes" id="UP000190166"/>
    </source>
</evidence>
<gene>
    <name evidence="9" type="ORF">SAMN05660461_5494</name>
</gene>
<dbReference type="InterPro" id="IPR003661">
    <property type="entry name" value="HisK_dim/P_dom"/>
</dbReference>
<evidence type="ECO:0000256" key="7">
    <source>
        <dbReference type="SAM" id="Phobius"/>
    </source>
</evidence>
<feature type="transmembrane region" description="Helical" evidence="7">
    <location>
        <begin position="7"/>
        <end position="28"/>
    </location>
</feature>
<dbReference type="Proteomes" id="UP000190166">
    <property type="component" value="Unassembled WGS sequence"/>
</dbReference>
<dbReference type="Gene3D" id="3.30.565.10">
    <property type="entry name" value="Histidine kinase-like ATPase, C-terminal domain"/>
    <property type="match status" value="1"/>
</dbReference>
<comment type="catalytic activity">
    <reaction evidence="1">
        <text>ATP + protein L-histidine = ADP + protein N-phospho-L-histidine.</text>
        <dbReference type="EC" id="2.7.13.3"/>
    </reaction>
</comment>
<dbReference type="GO" id="GO:0000155">
    <property type="term" value="F:phosphorelay sensor kinase activity"/>
    <property type="evidence" value="ECO:0007669"/>
    <property type="project" value="InterPro"/>
</dbReference>
<evidence type="ECO:0000256" key="2">
    <source>
        <dbReference type="ARBA" id="ARBA00012438"/>
    </source>
</evidence>
<dbReference type="RefSeq" id="WP_159454453.1">
    <property type="nucleotide sequence ID" value="NZ_FUZZ01000005.1"/>
</dbReference>
<dbReference type="FunFam" id="3.30.565.10:FF:000006">
    <property type="entry name" value="Sensor histidine kinase WalK"/>
    <property type="match status" value="1"/>
</dbReference>
<dbReference type="STRING" id="393003.SAMN05660461_5494"/>
<keyword evidence="6" id="KW-0902">Two-component regulatory system</keyword>
<dbReference type="SUPFAM" id="SSF55874">
    <property type="entry name" value="ATPase domain of HSP90 chaperone/DNA topoisomerase II/histidine kinase"/>
    <property type="match status" value="1"/>
</dbReference>
<dbReference type="PANTHER" id="PTHR43711:SF1">
    <property type="entry name" value="HISTIDINE KINASE 1"/>
    <property type="match status" value="1"/>
</dbReference>
<evidence type="ECO:0000256" key="1">
    <source>
        <dbReference type="ARBA" id="ARBA00000085"/>
    </source>
</evidence>
<evidence type="ECO:0000259" key="8">
    <source>
        <dbReference type="PROSITE" id="PS50109"/>
    </source>
</evidence>
<evidence type="ECO:0000256" key="4">
    <source>
        <dbReference type="ARBA" id="ARBA00022679"/>
    </source>
</evidence>
<reference evidence="9 10" key="1">
    <citation type="submission" date="2017-02" db="EMBL/GenBank/DDBJ databases">
        <authorList>
            <person name="Peterson S.W."/>
        </authorList>
    </citation>
    <scope>NUCLEOTIDE SEQUENCE [LARGE SCALE GENOMIC DNA]</scope>
    <source>
        <strain evidence="9 10">DSM 18108</strain>
    </source>
</reference>
<keyword evidence="7" id="KW-0812">Transmembrane</keyword>
<feature type="domain" description="Histidine kinase" evidence="8">
    <location>
        <begin position="258"/>
        <end position="476"/>
    </location>
</feature>
<protein>
    <recommendedName>
        <fullName evidence="2">histidine kinase</fullName>
        <ecNumber evidence="2">2.7.13.3</ecNumber>
    </recommendedName>
</protein>
<dbReference type="SUPFAM" id="SSF47384">
    <property type="entry name" value="Homodimeric domain of signal transducing histidine kinase"/>
    <property type="match status" value="1"/>
</dbReference>
<keyword evidence="7" id="KW-0472">Membrane</keyword>
<dbReference type="InterPro" id="IPR036097">
    <property type="entry name" value="HisK_dim/P_sf"/>
</dbReference>
<dbReference type="PANTHER" id="PTHR43711">
    <property type="entry name" value="TWO-COMPONENT HISTIDINE KINASE"/>
    <property type="match status" value="1"/>
</dbReference>
<evidence type="ECO:0000313" key="9">
    <source>
        <dbReference type="EMBL" id="SKD09605.1"/>
    </source>
</evidence>
<dbReference type="SMART" id="SM00388">
    <property type="entry name" value="HisKA"/>
    <property type="match status" value="1"/>
</dbReference>
<accession>A0A1T5PA35</accession>
<dbReference type="InterPro" id="IPR003594">
    <property type="entry name" value="HATPase_dom"/>
</dbReference>
<organism evidence="9 10">
    <name type="scientific">Chitinophaga ginsengisegetis</name>
    <dbReference type="NCBI Taxonomy" id="393003"/>
    <lineage>
        <taxon>Bacteria</taxon>
        <taxon>Pseudomonadati</taxon>
        <taxon>Bacteroidota</taxon>
        <taxon>Chitinophagia</taxon>
        <taxon>Chitinophagales</taxon>
        <taxon>Chitinophagaceae</taxon>
        <taxon>Chitinophaga</taxon>
    </lineage>
</organism>
<keyword evidence="10" id="KW-1185">Reference proteome</keyword>
<evidence type="ECO:0000256" key="5">
    <source>
        <dbReference type="ARBA" id="ARBA00022777"/>
    </source>
</evidence>
<keyword evidence="3" id="KW-0597">Phosphoprotein</keyword>
<dbReference type="EC" id="2.7.13.3" evidence="2"/>
<keyword evidence="7" id="KW-1133">Transmembrane helix</keyword>
<keyword evidence="4" id="KW-0808">Transferase</keyword>
<sequence>MRHSIKLYILTAVICIIALAIVQFFLIYNTYQLLDSRFNYVEKGRIGEAYNLAIANDKLFPGGQPLLDSIIVPQYSYLEQLYNTNRHGFDTAAQHLVNRIIRELVKHENTDSMLKAIKANDGIKDSLLFALCIHRLDIKFKDSQYVNVYNRFKKYPLIPANRQKEMGLFICGNLPQLNENSAASSLVANSPLPYSYSLSFSFYADPYNRRTLVLRQMKYTILPGILTLLAVITLFAITLFKWIRQKHLSDMKSDFINNITHEFNTPITAIIVANKNIQNEKTLDNKQSVTALSEIIHRQAERLKLLVEKVINIAATEKLALKTTTTDLNELISGILAVYSLNTMKQAIRFTFHNSGHPVMIEADTFHFTTLLQNILDNAVKYNDQPEKIITITTLQEKESIALIIQDNGIGMNAATLRHIFEKFYRHQPNLSRPTKGLGLGLYYVKQCVDAHGWSIKVSSEPGAGSTFVITIPSKI</sequence>
<dbReference type="Pfam" id="PF00512">
    <property type="entry name" value="HisKA"/>
    <property type="match status" value="1"/>
</dbReference>
<dbReference type="InterPro" id="IPR050736">
    <property type="entry name" value="Sensor_HK_Regulatory"/>
</dbReference>
<evidence type="ECO:0000256" key="3">
    <source>
        <dbReference type="ARBA" id="ARBA00022553"/>
    </source>
</evidence>